<evidence type="ECO:0000259" key="1">
    <source>
        <dbReference type="Pfam" id="PF13338"/>
    </source>
</evidence>
<dbReference type="Proteomes" id="UP000516117">
    <property type="component" value="Chromosome"/>
</dbReference>
<reference evidence="2 3" key="1">
    <citation type="submission" date="2020-08" db="EMBL/GenBank/DDBJ databases">
        <title>Genome sequence of Tessaracoccus defluvii JCM 17540T.</title>
        <authorList>
            <person name="Hyun D.-W."/>
            <person name="Bae J.-W."/>
        </authorList>
    </citation>
    <scope>NUCLEOTIDE SEQUENCE [LARGE SCALE GENOMIC DNA]</scope>
    <source>
        <strain evidence="2 3">JCM 17540</strain>
    </source>
</reference>
<proteinExistence type="predicted"/>
<keyword evidence="3" id="KW-1185">Reference proteome</keyword>
<accession>A0A7H0HAB8</accession>
<dbReference type="AlphaFoldDB" id="A0A7H0HAB8"/>
<sequence length="190" mass="20890">MRELAPAFTLEDARTLGLTKDQVYSLLERDEIERVGRGVYVRPEALQPAFTMLAAATALREDATLCLTSALVHHELSDAIPFTSDIALPRGTHHPVGLSHVSWHSFAPATFPIGREHTDAGGGARVAIYSAERTIVDTFRLMHQEGSDVAYEALRRWLRRRGSTPAGLLKVAGSFPKALPRIRQAVEVLL</sequence>
<evidence type="ECO:0000313" key="2">
    <source>
        <dbReference type="EMBL" id="QNP57484.1"/>
    </source>
</evidence>
<dbReference type="EMBL" id="CP060789">
    <property type="protein sequence ID" value="QNP57484.1"/>
    <property type="molecule type" value="Genomic_DNA"/>
</dbReference>
<gene>
    <name evidence="2" type="ORF">H9L22_05085</name>
</gene>
<name>A0A7H0HAB8_9ACTN</name>
<evidence type="ECO:0000313" key="3">
    <source>
        <dbReference type="Proteomes" id="UP000516117"/>
    </source>
</evidence>
<dbReference type="Pfam" id="PF13338">
    <property type="entry name" value="AbiEi_4"/>
    <property type="match status" value="1"/>
</dbReference>
<protein>
    <submittedName>
        <fullName evidence="2">Type IV toxin-antitoxin system AbiEi family antitoxin domain-containing protein</fullName>
    </submittedName>
</protein>
<feature type="domain" description="AbiEi antitoxin N-terminal" evidence="1">
    <location>
        <begin position="6"/>
        <end position="43"/>
    </location>
</feature>
<organism evidence="2 3">
    <name type="scientific">Tessaracoccus defluvii</name>
    <dbReference type="NCBI Taxonomy" id="1285901"/>
    <lineage>
        <taxon>Bacteria</taxon>
        <taxon>Bacillati</taxon>
        <taxon>Actinomycetota</taxon>
        <taxon>Actinomycetes</taxon>
        <taxon>Propionibacteriales</taxon>
        <taxon>Propionibacteriaceae</taxon>
        <taxon>Tessaracoccus</taxon>
    </lineage>
</organism>
<dbReference type="InterPro" id="IPR025159">
    <property type="entry name" value="AbiEi_N"/>
</dbReference>
<dbReference type="KEGG" id="tdf:H9L22_05085"/>